<dbReference type="GO" id="GO:0016831">
    <property type="term" value="F:carboxy-lyase activity"/>
    <property type="evidence" value="ECO:0007669"/>
    <property type="project" value="UniProtKB-KW"/>
</dbReference>
<reference evidence="4" key="2">
    <citation type="journal article" date="2023" name="Plants (Basel)">
        <title>Annotation of the Turnera subulata (Passifloraceae) Draft Genome Reveals the S-Locus Evolved after the Divergence of Turneroideae from Passifloroideae in a Stepwise Manner.</title>
        <authorList>
            <person name="Henning P.M."/>
            <person name="Roalson E.H."/>
            <person name="Mir W."/>
            <person name="McCubbin A.G."/>
            <person name="Shore J.S."/>
        </authorList>
    </citation>
    <scope>NUCLEOTIDE SEQUENCE</scope>
    <source>
        <strain evidence="4">F60SS</strain>
    </source>
</reference>
<gene>
    <name evidence="4" type="ORF">Tsubulata_018558</name>
</gene>
<dbReference type="SUPFAM" id="SSF51556">
    <property type="entry name" value="Metallo-dependent hydrolases"/>
    <property type="match status" value="1"/>
</dbReference>
<dbReference type="InterPro" id="IPR006680">
    <property type="entry name" value="Amidohydro-rel"/>
</dbReference>
<protein>
    <recommendedName>
        <fullName evidence="3">Amidohydrolase-related domain-containing protein</fullName>
    </recommendedName>
</protein>
<reference evidence="4" key="1">
    <citation type="submission" date="2022-02" db="EMBL/GenBank/DDBJ databases">
        <authorList>
            <person name="Henning P.M."/>
            <person name="McCubbin A.G."/>
            <person name="Shore J.S."/>
        </authorList>
    </citation>
    <scope>NUCLEOTIDE SEQUENCE</scope>
    <source>
        <strain evidence="4">F60SS</strain>
        <tissue evidence="4">Leaves</tissue>
    </source>
</reference>
<dbReference type="InterPro" id="IPR032466">
    <property type="entry name" value="Metal_Hydrolase"/>
</dbReference>
<dbReference type="OrthoDB" id="2135488at2759"/>
<evidence type="ECO:0000256" key="2">
    <source>
        <dbReference type="RuleBase" id="RU366045"/>
    </source>
</evidence>
<evidence type="ECO:0000313" key="5">
    <source>
        <dbReference type="Proteomes" id="UP001141552"/>
    </source>
</evidence>
<dbReference type="Pfam" id="PF04909">
    <property type="entry name" value="Amidohydro_2"/>
    <property type="match status" value="1"/>
</dbReference>
<dbReference type="PANTHER" id="PTHR21240:SF19">
    <property type="entry name" value="CATALYTIC_ HYDROLASE"/>
    <property type="match status" value="1"/>
</dbReference>
<keyword evidence="1 2" id="KW-0456">Lyase</keyword>
<dbReference type="AlphaFoldDB" id="A0A9Q0EY17"/>
<evidence type="ECO:0000256" key="1">
    <source>
        <dbReference type="ARBA" id="ARBA00023239"/>
    </source>
</evidence>
<proteinExistence type="inferred from homology"/>
<dbReference type="Proteomes" id="UP001141552">
    <property type="component" value="Unassembled WGS sequence"/>
</dbReference>
<sequence>MKQLYLSMASRLLKPLTSTASYPLSCHSSLPPISLQPLVPSSSSSSRRRRRRPATQLLAAKMAATEAGNLPEISTKIIDSHLHVWASPQEAAQKYPYFPGQEPTLPGHLDFLLECMEEAGVDGALIVQPINHKFDHSLVTSVLKKYPTNFVGCCLANPAEDGSGFDQLEQLVIKDGYRAVRFNPYLWPSGQKMTNDVGKALFSRAGRLGVPVGFMCMKGLTLHLPEIEELCTEFPSTVVLLDHLGFCKPPLNDEENLAFSELLKLSRFPQVYIKFSALFRVSRMSFPYQDLSPLLSQVISSFGANRVMWGSDFPFVVPECGYKGAKGAVSSIANQVPLSSSDLEWIMGKTVAQLFQDQWLA</sequence>
<dbReference type="PANTHER" id="PTHR21240">
    <property type="entry name" value="2-AMINO-3-CARBOXYLMUCONATE-6-SEMIALDEHYDE DECARBOXYLASE"/>
    <property type="match status" value="1"/>
</dbReference>
<dbReference type="Gene3D" id="3.20.20.140">
    <property type="entry name" value="Metal-dependent hydrolases"/>
    <property type="match status" value="1"/>
</dbReference>
<dbReference type="FunFam" id="3.20.20.140:FF:000052">
    <property type="entry name" value="Catalytic/ hydrolase"/>
    <property type="match status" value="1"/>
</dbReference>
<evidence type="ECO:0000313" key="4">
    <source>
        <dbReference type="EMBL" id="KAJ4821839.1"/>
    </source>
</evidence>
<feature type="domain" description="Amidohydrolase-related" evidence="3">
    <location>
        <begin position="78"/>
        <end position="355"/>
    </location>
</feature>
<evidence type="ECO:0000259" key="3">
    <source>
        <dbReference type="Pfam" id="PF04909"/>
    </source>
</evidence>
<dbReference type="EMBL" id="JAKUCV010007841">
    <property type="protein sequence ID" value="KAJ4821839.1"/>
    <property type="molecule type" value="Genomic_DNA"/>
</dbReference>
<comment type="caution">
    <text evidence="4">The sequence shown here is derived from an EMBL/GenBank/DDBJ whole genome shotgun (WGS) entry which is preliminary data.</text>
</comment>
<accession>A0A9Q0EY17</accession>
<keyword evidence="5" id="KW-1185">Reference proteome</keyword>
<name>A0A9Q0EY17_9ROSI</name>
<dbReference type="GO" id="GO:0016787">
    <property type="term" value="F:hydrolase activity"/>
    <property type="evidence" value="ECO:0007669"/>
    <property type="project" value="InterPro"/>
</dbReference>
<dbReference type="InterPro" id="IPR032465">
    <property type="entry name" value="ACMSD"/>
</dbReference>
<comment type="similarity">
    <text evidence="2">Belongs to the metallo-dependent hydrolases superfamily.</text>
</comment>
<organism evidence="4 5">
    <name type="scientific">Turnera subulata</name>
    <dbReference type="NCBI Taxonomy" id="218843"/>
    <lineage>
        <taxon>Eukaryota</taxon>
        <taxon>Viridiplantae</taxon>
        <taxon>Streptophyta</taxon>
        <taxon>Embryophyta</taxon>
        <taxon>Tracheophyta</taxon>
        <taxon>Spermatophyta</taxon>
        <taxon>Magnoliopsida</taxon>
        <taxon>eudicotyledons</taxon>
        <taxon>Gunneridae</taxon>
        <taxon>Pentapetalae</taxon>
        <taxon>rosids</taxon>
        <taxon>fabids</taxon>
        <taxon>Malpighiales</taxon>
        <taxon>Passifloraceae</taxon>
        <taxon>Turnera</taxon>
    </lineage>
</organism>
<keyword evidence="2" id="KW-0210">Decarboxylase</keyword>